<accession>A0A6B8W9C3</accession>
<dbReference type="GO" id="GO:0005737">
    <property type="term" value="C:cytoplasm"/>
    <property type="evidence" value="ECO:0007669"/>
    <property type="project" value="TreeGrafter"/>
</dbReference>
<dbReference type="KEGG" id="cok:COCCU_13290"/>
<dbReference type="SMART" id="SM00855">
    <property type="entry name" value="PGAM"/>
    <property type="match status" value="1"/>
</dbReference>
<dbReference type="InterPro" id="IPR050275">
    <property type="entry name" value="PGM_Phosphatase"/>
</dbReference>
<keyword evidence="2" id="KW-0413">Isomerase</keyword>
<dbReference type="GO" id="GO:0016791">
    <property type="term" value="F:phosphatase activity"/>
    <property type="evidence" value="ECO:0007669"/>
    <property type="project" value="TreeGrafter"/>
</dbReference>
<evidence type="ECO:0000313" key="5">
    <source>
        <dbReference type="EMBL" id="QGU08557.1"/>
    </source>
</evidence>
<dbReference type="AlphaFoldDB" id="A0A6B8W9C3"/>
<gene>
    <name evidence="5" type="ORF">COCCU_13290</name>
</gene>
<dbReference type="PROSITE" id="PS00175">
    <property type="entry name" value="PG_MUTASE"/>
    <property type="match status" value="1"/>
</dbReference>
<feature type="binding site" evidence="4">
    <location>
        <position position="69"/>
    </location>
    <ligand>
        <name>substrate</name>
    </ligand>
</feature>
<feature type="active site" description="Proton donor/acceptor" evidence="3">
    <location>
        <position position="102"/>
    </location>
</feature>
<dbReference type="PANTHER" id="PTHR48100">
    <property type="entry name" value="BROAD-SPECIFICITY PHOSPHATASE YOR283W-RELATED"/>
    <property type="match status" value="1"/>
</dbReference>
<dbReference type="EMBL" id="CP046455">
    <property type="protein sequence ID" value="QGU08557.1"/>
    <property type="molecule type" value="Genomic_DNA"/>
</dbReference>
<dbReference type="RefSeq" id="WP_156232170.1">
    <property type="nucleotide sequence ID" value="NZ_CP046455.1"/>
</dbReference>
<dbReference type="CDD" id="cd07067">
    <property type="entry name" value="HP_PGM_like"/>
    <property type="match status" value="1"/>
</dbReference>
<dbReference type="InterPro" id="IPR001345">
    <property type="entry name" value="PG/BPGM_mutase_AS"/>
</dbReference>
<evidence type="ECO:0000256" key="4">
    <source>
        <dbReference type="PIRSR" id="PIRSR613078-2"/>
    </source>
</evidence>
<dbReference type="InterPro" id="IPR013078">
    <property type="entry name" value="His_Pase_superF_clade-1"/>
</dbReference>
<dbReference type="PANTHER" id="PTHR48100:SF1">
    <property type="entry name" value="HISTIDINE PHOSPHATASE FAMILY PROTEIN-RELATED"/>
    <property type="match status" value="1"/>
</dbReference>
<reference evidence="5 6" key="1">
    <citation type="submission" date="2019-11" db="EMBL/GenBank/DDBJ databases">
        <title>Complete genome sequence of Corynebacterium kalinowskii 1959, a novel Corynebacterium species isolated from soil of a small paddock in Vilsendorf, Germany.</title>
        <authorList>
            <person name="Schaffert L."/>
            <person name="Ruwe M."/>
            <person name="Milse J."/>
            <person name="Hanuschka K."/>
            <person name="Ortseifen V."/>
            <person name="Droste J."/>
            <person name="Brandt D."/>
            <person name="Schlueter L."/>
            <person name="Kutter Y."/>
            <person name="Vinke S."/>
            <person name="Viehoefer P."/>
            <person name="Jacob L."/>
            <person name="Luebke N.-C."/>
            <person name="Schulte-Berndt E."/>
            <person name="Hain C."/>
            <person name="Linder M."/>
            <person name="Schmidt P."/>
            <person name="Wollenschlaeger L."/>
            <person name="Luttermann T."/>
            <person name="Thieme E."/>
            <person name="Hassa J."/>
            <person name="Haak M."/>
            <person name="Wittchen M."/>
            <person name="Mentz A."/>
            <person name="Persicke M."/>
            <person name="Busche T."/>
            <person name="Ruckert C."/>
        </authorList>
    </citation>
    <scope>NUCLEOTIDE SEQUENCE [LARGE SCALE GENOMIC DNA]</scope>
    <source>
        <strain evidence="5 6">2039</strain>
    </source>
</reference>
<organism evidence="5 6">
    <name type="scientific">Corynebacterium occultum</name>
    <dbReference type="NCBI Taxonomy" id="2675219"/>
    <lineage>
        <taxon>Bacteria</taxon>
        <taxon>Bacillati</taxon>
        <taxon>Actinomycetota</taxon>
        <taxon>Actinomycetes</taxon>
        <taxon>Mycobacteriales</taxon>
        <taxon>Corynebacteriaceae</taxon>
        <taxon>Corynebacterium</taxon>
    </lineage>
</organism>
<name>A0A6B8W9C3_9CORY</name>
<evidence type="ECO:0000256" key="1">
    <source>
        <dbReference type="ARBA" id="ARBA00023152"/>
    </source>
</evidence>
<dbReference type="Proteomes" id="UP000424462">
    <property type="component" value="Chromosome"/>
</dbReference>
<evidence type="ECO:0000256" key="2">
    <source>
        <dbReference type="ARBA" id="ARBA00023235"/>
    </source>
</evidence>
<evidence type="ECO:0000256" key="3">
    <source>
        <dbReference type="PIRSR" id="PIRSR613078-1"/>
    </source>
</evidence>
<feature type="active site" description="Tele-phosphohistidine intermediate" evidence="3">
    <location>
        <position position="10"/>
    </location>
</feature>
<dbReference type="Pfam" id="PF00300">
    <property type="entry name" value="His_Phos_1"/>
    <property type="match status" value="1"/>
</dbReference>
<feature type="binding site" evidence="4">
    <location>
        <begin position="9"/>
        <end position="16"/>
    </location>
    <ligand>
        <name>substrate</name>
    </ligand>
</feature>
<sequence length="226" mass="24639">MSGRIILLRHGQTHSNVSHILDTRPPGAELTELGRAQADEVGRELADFLGAGQDSEGSLGAVISSVALRAQQTAVLTMASYEQAAGKDPGSIPIDVRLGIHEVFAGDHEGYNDEETHRNYAQILRQQLERDTLACLPNGETYPQVLERFRPVLESVQEEVAARDKDTIIVSHGTAIRTAATYATGVDGDFAFAGYIANCRYIVLEPGDAEFGAWKLVRWADLDHQI</sequence>
<keyword evidence="6" id="KW-1185">Reference proteome</keyword>
<protein>
    <submittedName>
        <fullName evidence="5">Bifunctional RNase H/acid phosphatase</fullName>
    </submittedName>
</protein>
<dbReference type="InterPro" id="IPR029033">
    <property type="entry name" value="His_PPase_superfam"/>
</dbReference>
<proteinExistence type="predicted"/>
<dbReference type="Gene3D" id="3.40.50.1240">
    <property type="entry name" value="Phosphoglycerate mutase-like"/>
    <property type="match status" value="1"/>
</dbReference>
<dbReference type="SUPFAM" id="SSF53254">
    <property type="entry name" value="Phosphoglycerate mutase-like"/>
    <property type="match status" value="1"/>
</dbReference>
<evidence type="ECO:0000313" key="6">
    <source>
        <dbReference type="Proteomes" id="UP000424462"/>
    </source>
</evidence>
<keyword evidence="1" id="KW-0324">Glycolysis</keyword>